<dbReference type="InterPro" id="IPR012854">
    <property type="entry name" value="Cu_amine_oxidase-like_N"/>
</dbReference>
<feature type="domain" description="Copper amine oxidase-like N-terminal" evidence="2">
    <location>
        <begin position="88"/>
        <end position="131"/>
    </location>
</feature>
<dbReference type="InterPro" id="IPR036582">
    <property type="entry name" value="Mao_N_sf"/>
</dbReference>
<organism evidence="3 4">
    <name type="scientific">Cohnella terricola</name>
    <dbReference type="NCBI Taxonomy" id="1289167"/>
    <lineage>
        <taxon>Bacteria</taxon>
        <taxon>Bacillati</taxon>
        <taxon>Bacillota</taxon>
        <taxon>Bacilli</taxon>
        <taxon>Bacillales</taxon>
        <taxon>Paenibacillaceae</taxon>
        <taxon>Cohnella</taxon>
    </lineage>
</organism>
<sequence>MFYGMITSEFDCLSLCEKKVLFMGKWFSKKKLAIMFTVSMVLLMFSVALNVSAASNLIEITAYFNKSIKMVLHGKAFEPKEAGGTNILPITYKGTTYLPMRAIAEAVGLKVTWDGKTQTAYLGTTEGEVVKDQISYIKASPELGGYGPRYRLKSREPQLLTAGNGTVFEFGYFGENQAGQSEYFNTNFEYDKFKVRIWSDDNKDDNGNYEYVPDIEFTDENGISVKKIDAEYGKMYDIEIDIKDVKELKVWVRGGKSIIGEPMLGK</sequence>
<keyword evidence="1" id="KW-0472">Membrane</keyword>
<evidence type="ECO:0000313" key="3">
    <source>
        <dbReference type="EMBL" id="TVY03114.1"/>
    </source>
</evidence>
<dbReference type="SUPFAM" id="SSF55383">
    <property type="entry name" value="Copper amine oxidase, domain N"/>
    <property type="match status" value="1"/>
</dbReference>
<dbReference type="Pfam" id="PF07833">
    <property type="entry name" value="Cu_amine_oxidN1"/>
    <property type="match status" value="1"/>
</dbReference>
<gene>
    <name evidence="3" type="ORF">FPZ45_04320</name>
</gene>
<protein>
    <submittedName>
        <fullName evidence="3">Copper amine oxidase N-terminal domain-containing protein</fullName>
    </submittedName>
</protein>
<feature type="transmembrane region" description="Helical" evidence="1">
    <location>
        <begin position="32"/>
        <end position="51"/>
    </location>
</feature>
<dbReference type="Proteomes" id="UP000316330">
    <property type="component" value="Unassembled WGS sequence"/>
</dbReference>
<name>A0A559JTB5_9BACL</name>
<accession>A0A559JTB5</accession>
<dbReference type="EMBL" id="VNJJ01000002">
    <property type="protein sequence ID" value="TVY03114.1"/>
    <property type="molecule type" value="Genomic_DNA"/>
</dbReference>
<keyword evidence="1" id="KW-0812">Transmembrane</keyword>
<keyword evidence="1" id="KW-1133">Transmembrane helix</keyword>
<comment type="caution">
    <text evidence="3">The sequence shown here is derived from an EMBL/GenBank/DDBJ whole genome shotgun (WGS) entry which is preliminary data.</text>
</comment>
<proteinExistence type="predicted"/>
<keyword evidence="4" id="KW-1185">Reference proteome</keyword>
<dbReference type="AlphaFoldDB" id="A0A559JTB5"/>
<evidence type="ECO:0000256" key="1">
    <source>
        <dbReference type="SAM" id="Phobius"/>
    </source>
</evidence>
<evidence type="ECO:0000259" key="2">
    <source>
        <dbReference type="Pfam" id="PF07833"/>
    </source>
</evidence>
<reference evidence="3 4" key="1">
    <citation type="submission" date="2019-07" db="EMBL/GenBank/DDBJ databases">
        <authorList>
            <person name="Kim J."/>
        </authorList>
    </citation>
    <scope>NUCLEOTIDE SEQUENCE [LARGE SCALE GENOMIC DNA]</scope>
    <source>
        <strain evidence="3 4">G13</strain>
    </source>
</reference>
<evidence type="ECO:0000313" key="4">
    <source>
        <dbReference type="Proteomes" id="UP000316330"/>
    </source>
</evidence>